<reference evidence="11" key="1">
    <citation type="submission" date="2020-10" db="EMBL/GenBank/DDBJ databases">
        <authorList>
            <person name="Castelo-Branco R."/>
            <person name="Eusebio N."/>
            <person name="Adriana R."/>
            <person name="Vieira A."/>
            <person name="Brugerolle De Fraissinette N."/>
            <person name="Rezende De Castro R."/>
            <person name="Schneider M.P."/>
            <person name="Vasconcelos V."/>
            <person name="Leao P.N."/>
        </authorList>
    </citation>
    <scope>NUCLEOTIDE SEQUENCE</scope>
    <source>
        <strain evidence="11">LEGE 07157</strain>
    </source>
</reference>
<evidence type="ECO:0000256" key="7">
    <source>
        <dbReference type="ARBA" id="ARBA00023136"/>
    </source>
</evidence>
<keyword evidence="3 10" id="KW-0812">Transmembrane</keyword>
<keyword evidence="2" id="KW-0813">Transport</keyword>
<evidence type="ECO:0000256" key="1">
    <source>
        <dbReference type="ARBA" id="ARBA00004167"/>
    </source>
</evidence>
<keyword evidence="6" id="KW-0793">Thylakoid</keyword>
<evidence type="ECO:0000313" key="12">
    <source>
        <dbReference type="Proteomes" id="UP000654482"/>
    </source>
</evidence>
<evidence type="ECO:0000256" key="8">
    <source>
        <dbReference type="ARBA" id="ARBA00025197"/>
    </source>
</evidence>
<keyword evidence="5 10" id="KW-1133">Transmembrane helix</keyword>
<dbReference type="InterPro" id="IPR007802">
    <property type="entry name" value="Cyt_b6/f_cplx_su6"/>
</dbReference>
<dbReference type="Pfam" id="PF05115">
    <property type="entry name" value="PetL"/>
    <property type="match status" value="1"/>
</dbReference>
<dbReference type="EMBL" id="JADEWZ010000003">
    <property type="protein sequence ID" value="MBE9114874.1"/>
    <property type="molecule type" value="Genomic_DNA"/>
</dbReference>
<evidence type="ECO:0000313" key="11">
    <source>
        <dbReference type="EMBL" id="MBE9114874.1"/>
    </source>
</evidence>
<keyword evidence="4" id="KW-0249">Electron transport</keyword>
<keyword evidence="7 10" id="KW-0472">Membrane</keyword>
<proteinExistence type="predicted"/>
<name>A0A8J7B6W7_9CYAN</name>
<comment type="subcellular location">
    <subcellularLocation>
        <location evidence="1">Membrane</location>
        <topology evidence="1">Single-pass membrane protein</topology>
    </subcellularLocation>
</comment>
<comment type="function">
    <text evidence="8">Component of the cytochrome b6-f complex, which mediates electron transfer between photosystem II (PSII) and photosystem I (PSI), cyclic electron flow around PSI, and state transitions. PetL is important for photoautotrophic growth as well as for electron transfer efficiency and stability of the cytochrome b6-f complex.</text>
</comment>
<dbReference type="GO" id="GO:0009055">
    <property type="term" value="F:electron transfer activity"/>
    <property type="evidence" value="ECO:0007669"/>
    <property type="project" value="InterPro"/>
</dbReference>
<evidence type="ECO:0000256" key="2">
    <source>
        <dbReference type="ARBA" id="ARBA00022448"/>
    </source>
</evidence>
<feature type="transmembrane region" description="Helical" evidence="10">
    <location>
        <begin position="6"/>
        <end position="24"/>
    </location>
</feature>
<dbReference type="Proteomes" id="UP000654482">
    <property type="component" value="Unassembled WGS sequence"/>
</dbReference>
<evidence type="ECO:0000256" key="9">
    <source>
        <dbReference type="ARBA" id="ARBA00025834"/>
    </source>
</evidence>
<keyword evidence="12" id="KW-1185">Reference proteome</keyword>
<organism evidence="11 12">
    <name type="scientific">Lusitaniella coriacea LEGE 07157</name>
    <dbReference type="NCBI Taxonomy" id="945747"/>
    <lineage>
        <taxon>Bacteria</taxon>
        <taxon>Bacillati</taxon>
        <taxon>Cyanobacteriota</taxon>
        <taxon>Cyanophyceae</taxon>
        <taxon>Spirulinales</taxon>
        <taxon>Lusitaniellaceae</taxon>
        <taxon>Lusitaniella</taxon>
    </lineage>
</organism>
<dbReference type="GO" id="GO:0016020">
    <property type="term" value="C:membrane"/>
    <property type="evidence" value="ECO:0007669"/>
    <property type="project" value="UniProtKB-SubCell"/>
</dbReference>
<sequence length="30" mass="3250">MAIVAYFGILAAFSAIALVLYFGFRAINLI</sequence>
<dbReference type="GO" id="GO:0009512">
    <property type="term" value="C:cytochrome b6f complex"/>
    <property type="evidence" value="ECO:0007669"/>
    <property type="project" value="InterPro"/>
</dbReference>
<gene>
    <name evidence="11" type="ORF">IQ249_03085</name>
</gene>
<dbReference type="AlphaFoldDB" id="A0A8J7B6W7"/>
<evidence type="ECO:0000256" key="10">
    <source>
        <dbReference type="SAM" id="Phobius"/>
    </source>
</evidence>
<evidence type="ECO:0000256" key="4">
    <source>
        <dbReference type="ARBA" id="ARBA00022982"/>
    </source>
</evidence>
<evidence type="ECO:0008006" key="13">
    <source>
        <dbReference type="Google" id="ProtNLM"/>
    </source>
</evidence>
<evidence type="ECO:0000256" key="3">
    <source>
        <dbReference type="ARBA" id="ARBA00022692"/>
    </source>
</evidence>
<comment type="caution">
    <text evidence="11">The sequence shown here is derived from an EMBL/GenBank/DDBJ whole genome shotgun (WGS) entry which is preliminary data.</text>
</comment>
<protein>
    <recommendedName>
        <fullName evidence="13">Cytochrome b6-f complex subunit 6</fullName>
    </recommendedName>
</protein>
<evidence type="ECO:0000256" key="5">
    <source>
        <dbReference type="ARBA" id="ARBA00022989"/>
    </source>
</evidence>
<dbReference type="RefSeq" id="WP_194027958.1">
    <property type="nucleotide sequence ID" value="NZ_JADEWZ010000003.1"/>
</dbReference>
<comment type="subunit">
    <text evidence="9">The 4 large subunits of the cytochrome b6-f complex are cytochrome b6, subunit IV (17 kDa polypeptide, PetD), cytochrome f and the Rieske protein, while the 4 small subunits are PetG, PetL, PetM and PetN. The complex functions as a dimer.</text>
</comment>
<evidence type="ECO:0000256" key="6">
    <source>
        <dbReference type="ARBA" id="ARBA00023078"/>
    </source>
</evidence>
<accession>A0A8J7B6W7</accession>